<protein>
    <submittedName>
        <fullName evidence="2">Uncharacterized protein</fullName>
    </submittedName>
</protein>
<feature type="compositionally biased region" description="Polar residues" evidence="1">
    <location>
        <begin position="593"/>
        <end position="606"/>
    </location>
</feature>
<keyword evidence="3" id="KW-1185">Reference proteome</keyword>
<evidence type="ECO:0000313" key="3">
    <source>
        <dbReference type="Proteomes" id="UP000014500"/>
    </source>
</evidence>
<proteinExistence type="predicted"/>
<accession>T1J9B4</accession>
<evidence type="ECO:0000256" key="1">
    <source>
        <dbReference type="SAM" id="MobiDB-lite"/>
    </source>
</evidence>
<feature type="region of interest" description="Disordered" evidence="1">
    <location>
        <begin position="882"/>
        <end position="919"/>
    </location>
</feature>
<evidence type="ECO:0000313" key="2">
    <source>
        <dbReference type="EnsemblMetazoa" id="SMAR010307-PA"/>
    </source>
</evidence>
<reference evidence="3" key="1">
    <citation type="submission" date="2011-05" db="EMBL/GenBank/DDBJ databases">
        <authorList>
            <person name="Richards S.R."/>
            <person name="Qu J."/>
            <person name="Jiang H."/>
            <person name="Jhangiani S.N."/>
            <person name="Agravi P."/>
            <person name="Goodspeed R."/>
            <person name="Gross S."/>
            <person name="Mandapat C."/>
            <person name="Jackson L."/>
            <person name="Mathew T."/>
            <person name="Pu L."/>
            <person name="Thornton R."/>
            <person name="Saada N."/>
            <person name="Wilczek-Boney K.B."/>
            <person name="Lee S."/>
            <person name="Kovar C."/>
            <person name="Wu Y."/>
            <person name="Scherer S.E."/>
            <person name="Worley K.C."/>
            <person name="Muzny D.M."/>
            <person name="Gibbs R."/>
        </authorList>
    </citation>
    <scope>NUCLEOTIDE SEQUENCE</scope>
    <source>
        <strain evidence="3">Brora</strain>
    </source>
</reference>
<dbReference type="Proteomes" id="UP000014500">
    <property type="component" value="Unassembled WGS sequence"/>
</dbReference>
<dbReference type="EnsemblMetazoa" id="SMAR010307-RA">
    <property type="protein sequence ID" value="SMAR010307-PA"/>
    <property type="gene ID" value="SMAR010307"/>
</dbReference>
<feature type="compositionally biased region" description="Low complexity" evidence="1">
    <location>
        <begin position="531"/>
        <end position="542"/>
    </location>
</feature>
<feature type="compositionally biased region" description="Polar residues" evidence="1">
    <location>
        <begin position="882"/>
        <end position="894"/>
    </location>
</feature>
<sequence length="1074" mass="121236">MTLTLSDFKWRFFLLVSSEHDPYHDNCGWNATLHLCWTLVVLRPSQPPMPGRTHESQHRSGKPSEYTVEEVALFNLTLYADYVWSESALDVHREACQKTWVKFNRIREACQKTSILDLLAEIRVDHKKTVRDTIPFSHLAQYGNYEYNDVIERGFVNETVVETPLAFDVTWKHNSSLNSLSSESIVQNQLIREANEKADGIDYEQQLEYTECFRKDPSLGRAQEPALGEFGRVCGSFDPIKFNCLVRQVLKSDTSPKETQCKDKCVSWTNWLLCVYPEFLQSLCSRDDFANMMIPDIEMSIDFLEILDKPVSAFDIHQFPKPKLRSWNRCRQGVRRLFQQITSQEVQRLWLVDDYLLDNRVRLGLSTSEEDTGRHVDSSCHKTNRERMRRSNWIKKSPHLHRREDMRHNRKNIHHIESDKYKDKDKLDHQTVIGLQTSAAAARTPSAPSLTELNFEDFPTLSEAATMNFRQPAAVSGTSRIRSQGERGKKSSPYDCHVEWGIFVGTPLQRNIHSRSDTDLQRYKKSASQGSNSMSSPISDSSMGLRSESDSDIQLQESFRRRENDAHGLLRIADDGRMNIHAPSFCPRIRLTSTQASPRQGPQTPTGVPPVSGSANTSDTKDNYLMQQFPCPLGFPNQLFPRYVVPPPVRLPSPGQFISPQTNDMWRFPQPPPPMGPQSPFVSYGGLFPTQFPGMPSLGACPTSGISFSEGVQQQFHPLAWFQPQSRGYKTFIPQPQSGYSQENTGRGEEREFRCAPLWRRGEVGVGQVDPVGNMSSGSDEGRKARSRKRDPINLVHLANNEVSQARRNRRPRCRLGRGVLPTHGGSGETPSEESEQSATQNDESSEEWPPPESEDFSDVPEAMSLELPSVDIQPIETFTESKSINLRQRSLNTSESSRSSEQEDIGSPGTTSMDSARMPQNMYISYKLSVESDARSEVPPLRLGPSGSYPSSPDKDASVLEEALAGTTCPSSPMSPPALMTPPARSYVATPTLCSPSSCEPEALETALLQHLVKWSAAKMATEAEDSRGDKFSFRWIPEDDLERQAAEEYCPSKENSHEKIGEWVVHWASRSI</sequence>
<name>T1J9B4_STRMM</name>
<feature type="region of interest" description="Disordered" evidence="1">
    <location>
        <begin position="472"/>
        <end position="493"/>
    </location>
</feature>
<feature type="compositionally biased region" description="Basic residues" evidence="1">
    <location>
        <begin position="807"/>
        <end position="816"/>
    </location>
</feature>
<dbReference type="AlphaFoldDB" id="T1J9B4"/>
<dbReference type="EMBL" id="JH431971">
    <property type="status" value="NOT_ANNOTATED_CDS"/>
    <property type="molecule type" value="Genomic_DNA"/>
</dbReference>
<feature type="region of interest" description="Disordered" evidence="1">
    <location>
        <begin position="515"/>
        <end position="552"/>
    </location>
</feature>
<feature type="region of interest" description="Disordered" evidence="1">
    <location>
        <begin position="938"/>
        <end position="959"/>
    </location>
</feature>
<organism evidence="2 3">
    <name type="scientific">Strigamia maritima</name>
    <name type="common">European centipede</name>
    <name type="synonym">Geophilus maritimus</name>
    <dbReference type="NCBI Taxonomy" id="126957"/>
    <lineage>
        <taxon>Eukaryota</taxon>
        <taxon>Metazoa</taxon>
        <taxon>Ecdysozoa</taxon>
        <taxon>Arthropoda</taxon>
        <taxon>Myriapoda</taxon>
        <taxon>Chilopoda</taxon>
        <taxon>Pleurostigmophora</taxon>
        <taxon>Geophilomorpha</taxon>
        <taxon>Linotaeniidae</taxon>
        <taxon>Strigamia</taxon>
    </lineage>
</organism>
<reference evidence="2" key="2">
    <citation type="submission" date="2015-02" db="UniProtKB">
        <authorList>
            <consortium name="EnsemblMetazoa"/>
        </authorList>
    </citation>
    <scope>IDENTIFICATION</scope>
</reference>
<dbReference type="HOGENOM" id="CLU_287191_0_0_1"/>
<feature type="region of interest" description="Disordered" evidence="1">
    <location>
        <begin position="593"/>
        <end position="619"/>
    </location>
</feature>
<feature type="region of interest" description="Disordered" evidence="1">
    <location>
        <begin position="766"/>
        <end position="859"/>
    </location>
</feature>